<protein>
    <recommendedName>
        <fullName evidence="4">Septum formation initiator</fullName>
    </recommendedName>
</protein>
<dbReference type="Proteomes" id="UP000177811">
    <property type="component" value="Unassembled WGS sequence"/>
</dbReference>
<feature type="transmembrane region" description="Helical" evidence="1">
    <location>
        <begin position="14"/>
        <end position="34"/>
    </location>
</feature>
<keyword evidence="1" id="KW-1133">Transmembrane helix</keyword>
<evidence type="ECO:0000256" key="1">
    <source>
        <dbReference type="SAM" id="Phobius"/>
    </source>
</evidence>
<evidence type="ECO:0008006" key="4">
    <source>
        <dbReference type="Google" id="ProtNLM"/>
    </source>
</evidence>
<sequence>MSHRGLKKFLTSPLLYIAGGIILSLFVFNARVVFFRAWSVWRENNELEQRVLASEKKNQELADEIAYARSEGFREREGKARLNLKRSGEEVVVILPKKEVPATTVGAGGGFWRRIFTWIGAPFGF</sequence>
<proteinExistence type="predicted"/>
<keyword evidence="1" id="KW-0812">Transmembrane</keyword>
<dbReference type="EMBL" id="MHQL01000014">
    <property type="protein sequence ID" value="OHA03474.1"/>
    <property type="molecule type" value="Genomic_DNA"/>
</dbReference>
<accession>A0A1G2KWB8</accession>
<organism evidence="2 3">
    <name type="scientific">Candidatus Sungbacteria bacterium RIFCSPHIGHO2_02_FULL_51_29</name>
    <dbReference type="NCBI Taxonomy" id="1802273"/>
    <lineage>
        <taxon>Bacteria</taxon>
        <taxon>Candidatus Sungiibacteriota</taxon>
    </lineage>
</organism>
<evidence type="ECO:0000313" key="2">
    <source>
        <dbReference type="EMBL" id="OHA03474.1"/>
    </source>
</evidence>
<name>A0A1G2KWB8_9BACT</name>
<gene>
    <name evidence="2" type="ORF">A3C16_00010</name>
</gene>
<reference evidence="2 3" key="1">
    <citation type="journal article" date="2016" name="Nat. Commun.">
        <title>Thousands of microbial genomes shed light on interconnected biogeochemical processes in an aquifer system.</title>
        <authorList>
            <person name="Anantharaman K."/>
            <person name="Brown C.T."/>
            <person name="Hug L.A."/>
            <person name="Sharon I."/>
            <person name="Castelle C.J."/>
            <person name="Probst A.J."/>
            <person name="Thomas B.C."/>
            <person name="Singh A."/>
            <person name="Wilkins M.J."/>
            <person name="Karaoz U."/>
            <person name="Brodie E.L."/>
            <person name="Williams K.H."/>
            <person name="Hubbard S.S."/>
            <person name="Banfield J.F."/>
        </authorList>
    </citation>
    <scope>NUCLEOTIDE SEQUENCE [LARGE SCALE GENOMIC DNA]</scope>
</reference>
<comment type="caution">
    <text evidence="2">The sequence shown here is derived from an EMBL/GenBank/DDBJ whole genome shotgun (WGS) entry which is preliminary data.</text>
</comment>
<dbReference type="AlphaFoldDB" id="A0A1G2KWB8"/>
<evidence type="ECO:0000313" key="3">
    <source>
        <dbReference type="Proteomes" id="UP000177811"/>
    </source>
</evidence>
<keyword evidence="1" id="KW-0472">Membrane</keyword>